<evidence type="ECO:0000256" key="2">
    <source>
        <dbReference type="ARBA" id="ARBA00023125"/>
    </source>
</evidence>
<dbReference type="PROSITE" id="PS51118">
    <property type="entry name" value="HTH_HXLR"/>
    <property type="match status" value="1"/>
</dbReference>
<comment type="caution">
    <text evidence="5">The sequence shown here is derived from an EMBL/GenBank/DDBJ whole genome shotgun (WGS) entry which is preliminary data.</text>
</comment>
<dbReference type="InterPro" id="IPR036390">
    <property type="entry name" value="WH_DNA-bd_sf"/>
</dbReference>
<keyword evidence="3" id="KW-0804">Transcription</keyword>
<evidence type="ECO:0000259" key="4">
    <source>
        <dbReference type="PROSITE" id="PS51118"/>
    </source>
</evidence>
<keyword evidence="2" id="KW-0238">DNA-binding</keyword>
<dbReference type="Proteomes" id="UP000196368">
    <property type="component" value="Unassembled WGS sequence"/>
</dbReference>
<evidence type="ECO:0000256" key="1">
    <source>
        <dbReference type="ARBA" id="ARBA00023015"/>
    </source>
</evidence>
<dbReference type="OrthoDB" id="9791143at2"/>
<dbReference type="Pfam" id="PF01638">
    <property type="entry name" value="HxlR"/>
    <property type="match status" value="1"/>
</dbReference>
<feature type="domain" description="HTH hxlR-type" evidence="4">
    <location>
        <begin position="10"/>
        <end position="108"/>
    </location>
</feature>
<dbReference type="GO" id="GO:0003677">
    <property type="term" value="F:DNA binding"/>
    <property type="evidence" value="ECO:0007669"/>
    <property type="project" value="UniProtKB-KW"/>
</dbReference>
<gene>
    <name evidence="5" type="ORF">B5F75_02135</name>
</gene>
<dbReference type="PANTHER" id="PTHR33204:SF29">
    <property type="entry name" value="TRANSCRIPTIONAL REGULATOR"/>
    <property type="match status" value="1"/>
</dbReference>
<name>A0A1Y4DF13_9BACT</name>
<dbReference type="PANTHER" id="PTHR33204">
    <property type="entry name" value="TRANSCRIPTIONAL REGULATOR, MARR FAMILY"/>
    <property type="match status" value="1"/>
</dbReference>
<proteinExistence type="predicted"/>
<accession>A0A1Y4DF13</accession>
<reference evidence="6" key="1">
    <citation type="submission" date="2017-04" db="EMBL/GenBank/DDBJ databases">
        <title>Function of individual gut microbiota members based on whole genome sequencing of pure cultures obtained from chicken caecum.</title>
        <authorList>
            <person name="Medvecky M."/>
            <person name="Cejkova D."/>
            <person name="Polansky O."/>
            <person name="Karasova D."/>
            <person name="Kubasova T."/>
            <person name="Cizek A."/>
            <person name="Rychlik I."/>
        </authorList>
    </citation>
    <scope>NUCLEOTIDE SEQUENCE [LARGE SCALE GENOMIC DNA]</scope>
    <source>
        <strain evidence="6">An273</strain>
    </source>
</reference>
<dbReference type="InterPro" id="IPR036388">
    <property type="entry name" value="WH-like_DNA-bd_sf"/>
</dbReference>
<dbReference type="EMBL" id="NFJD01000001">
    <property type="protein sequence ID" value="OUO57714.1"/>
    <property type="molecule type" value="Genomic_DNA"/>
</dbReference>
<dbReference type="AlphaFoldDB" id="A0A1Y4DF13"/>
<protein>
    <submittedName>
        <fullName evidence="5">Transcriptional regulator</fullName>
    </submittedName>
</protein>
<dbReference type="Gene3D" id="1.10.10.10">
    <property type="entry name" value="Winged helix-like DNA-binding domain superfamily/Winged helix DNA-binding domain"/>
    <property type="match status" value="1"/>
</dbReference>
<keyword evidence="1" id="KW-0805">Transcription regulation</keyword>
<dbReference type="InterPro" id="IPR002577">
    <property type="entry name" value="HTH_HxlR"/>
</dbReference>
<evidence type="ECO:0000313" key="6">
    <source>
        <dbReference type="Proteomes" id="UP000196368"/>
    </source>
</evidence>
<evidence type="ECO:0000256" key="3">
    <source>
        <dbReference type="ARBA" id="ARBA00023163"/>
    </source>
</evidence>
<organism evidence="5 6">
    <name type="scientific">Candidatus Avelusimicrobium gallicola</name>
    <dbReference type="NCBI Taxonomy" id="2562704"/>
    <lineage>
        <taxon>Bacteria</taxon>
        <taxon>Pseudomonadati</taxon>
        <taxon>Elusimicrobiota</taxon>
        <taxon>Elusimicrobia</taxon>
        <taxon>Elusimicrobiales</taxon>
        <taxon>Elusimicrobiaceae</taxon>
        <taxon>Candidatus Avelusimicrobium</taxon>
    </lineage>
</organism>
<sequence length="127" mass="14624">MKKKKQEYKCPLEATMDIIGGKYKGIILGYLIGRKLRYSELQKLVSQATPKMLIQQLKELEADGMIVRKLYPVVPPKTEYSLSARGKTMIPIIKALNLWGIRYLKEESIPCKYNLDDLSETAKKLFQ</sequence>
<dbReference type="SUPFAM" id="SSF46785">
    <property type="entry name" value="Winged helix' DNA-binding domain"/>
    <property type="match status" value="1"/>
</dbReference>
<dbReference type="RefSeq" id="WP_087287585.1">
    <property type="nucleotide sequence ID" value="NZ_NFJD01000001.1"/>
</dbReference>
<evidence type="ECO:0000313" key="5">
    <source>
        <dbReference type="EMBL" id="OUO57714.1"/>
    </source>
</evidence>
<keyword evidence="6" id="KW-1185">Reference proteome</keyword>